<keyword evidence="1" id="KW-0233">DNA recombination</keyword>
<dbReference type="SUPFAM" id="SSF56349">
    <property type="entry name" value="DNA breaking-rejoining enzymes"/>
    <property type="match status" value="1"/>
</dbReference>
<proteinExistence type="predicted"/>
<dbReference type="InterPro" id="IPR011010">
    <property type="entry name" value="DNA_brk_join_enz"/>
</dbReference>
<evidence type="ECO:0000313" key="4">
    <source>
        <dbReference type="Proteomes" id="UP001589568"/>
    </source>
</evidence>
<dbReference type="PROSITE" id="PS51898">
    <property type="entry name" value="TYR_RECOMBINASE"/>
    <property type="match status" value="1"/>
</dbReference>
<organism evidence="3 4">
    <name type="scientific">Nonomuraea salmonea</name>
    <dbReference type="NCBI Taxonomy" id="46181"/>
    <lineage>
        <taxon>Bacteria</taxon>
        <taxon>Bacillati</taxon>
        <taxon>Actinomycetota</taxon>
        <taxon>Actinomycetes</taxon>
        <taxon>Streptosporangiales</taxon>
        <taxon>Streptosporangiaceae</taxon>
        <taxon>Nonomuraea</taxon>
    </lineage>
</organism>
<reference evidence="3 4" key="1">
    <citation type="submission" date="2024-09" db="EMBL/GenBank/DDBJ databases">
        <authorList>
            <person name="Sun Q."/>
            <person name="Mori K."/>
        </authorList>
    </citation>
    <scope>NUCLEOTIDE SEQUENCE [LARGE SCALE GENOMIC DNA]</scope>
    <source>
        <strain evidence="3 4">JCM 3324</strain>
    </source>
</reference>
<dbReference type="EMBL" id="JBHMCF010000011">
    <property type="protein sequence ID" value="MFB9471072.1"/>
    <property type="molecule type" value="Genomic_DNA"/>
</dbReference>
<dbReference type="Pfam" id="PF00589">
    <property type="entry name" value="Phage_integrase"/>
    <property type="match status" value="1"/>
</dbReference>
<name>A0ABV5NL98_9ACTN</name>
<accession>A0ABV5NL98</accession>
<feature type="domain" description="Tyr recombinase" evidence="2">
    <location>
        <begin position="1"/>
        <end position="155"/>
    </location>
</feature>
<dbReference type="InterPro" id="IPR002104">
    <property type="entry name" value="Integrase_catalytic"/>
</dbReference>
<dbReference type="RefSeq" id="WP_379483389.1">
    <property type="nucleotide sequence ID" value="NZ_JBHMCF010000011.1"/>
</dbReference>
<sequence>MFRERGRILCGGRKQELEDPSALLALDTEAGDRTIALDADSVTALRSHRKAQTAERLAARETWQDCGFALTDEIGRPLHPQHVSDQSYLLSYEAGLPPVRLHGLRHGAASLMLAAGVDVKIVQETLGLVSSTFTRDTLTSVYPEVARAAAESTAALISAAPDAGHTRLITLPARV</sequence>
<gene>
    <name evidence="3" type="ORF">ACFFR3_16235</name>
</gene>
<dbReference type="Gene3D" id="1.10.443.10">
    <property type="entry name" value="Intergrase catalytic core"/>
    <property type="match status" value="1"/>
</dbReference>
<keyword evidence="4" id="KW-1185">Reference proteome</keyword>
<evidence type="ECO:0000259" key="2">
    <source>
        <dbReference type="PROSITE" id="PS51898"/>
    </source>
</evidence>
<evidence type="ECO:0000313" key="3">
    <source>
        <dbReference type="EMBL" id="MFB9471072.1"/>
    </source>
</evidence>
<dbReference type="Proteomes" id="UP001589568">
    <property type="component" value="Unassembled WGS sequence"/>
</dbReference>
<comment type="caution">
    <text evidence="3">The sequence shown here is derived from an EMBL/GenBank/DDBJ whole genome shotgun (WGS) entry which is preliminary data.</text>
</comment>
<dbReference type="InterPro" id="IPR013762">
    <property type="entry name" value="Integrase-like_cat_sf"/>
</dbReference>
<protein>
    <submittedName>
        <fullName evidence="3">Tyrosine-type recombinase/integrase</fullName>
    </submittedName>
</protein>
<evidence type="ECO:0000256" key="1">
    <source>
        <dbReference type="ARBA" id="ARBA00023172"/>
    </source>
</evidence>